<feature type="domain" description="CCHC-type" evidence="2">
    <location>
        <begin position="93"/>
        <end position="109"/>
    </location>
</feature>
<organism evidence="3 4">
    <name type="scientific">Solanum commersonii</name>
    <name type="common">Commerson's wild potato</name>
    <name type="synonym">Commerson's nightshade</name>
    <dbReference type="NCBI Taxonomy" id="4109"/>
    <lineage>
        <taxon>Eukaryota</taxon>
        <taxon>Viridiplantae</taxon>
        <taxon>Streptophyta</taxon>
        <taxon>Embryophyta</taxon>
        <taxon>Tracheophyta</taxon>
        <taxon>Spermatophyta</taxon>
        <taxon>Magnoliopsida</taxon>
        <taxon>eudicotyledons</taxon>
        <taxon>Gunneridae</taxon>
        <taxon>Pentapetalae</taxon>
        <taxon>asterids</taxon>
        <taxon>lamiids</taxon>
        <taxon>Solanales</taxon>
        <taxon>Solanaceae</taxon>
        <taxon>Solanoideae</taxon>
        <taxon>Solaneae</taxon>
        <taxon>Solanum</taxon>
    </lineage>
</organism>
<comment type="caution">
    <text evidence="3">The sequence shown here is derived from an EMBL/GenBank/DDBJ whole genome shotgun (WGS) entry which is preliminary data.</text>
</comment>
<evidence type="ECO:0000259" key="2">
    <source>
        <dbReference type="SMART" id="SM00343"/>
    </source>
</evidence>
<dbReference type="EMBL" id="JACXVP010000012">
    <property type="protein sequence ID" value="KAG5570990.1"/>
    <property type="molecule type" value="Genomic_DNA"/>
</dbReference>
<feature type="region of interest" description="Disordered" evidence="1">
    <location>
        <begin position="187"/>
        <end position="244"/>
    </location>
</feature>
<dbReference type="InterPro" id="IPR036875">
    <property type="entry name" value="Znf_CCHC_sf"/>
</dbReference>
<keyword evidence="4" id="KW-1185">Reference proteome</keyword>
<evidence type="ECO:0000313" key="3">
    <source>
        <dbReference type="EMBL" id="KAG5570990.1"/>
    </source>
</evidence>
<dbReference type="PANTHER" id="PTHR34222">
    <property type="entry name" value="GAG_PRE-INTEGRS DOMAIN-CONTAINING PROTEIN"/>
    <property type="match status" value="1"/>
</dbReference>
<protein>
    <recommendedName>
        <fullName evidence="2">CCHC-type domain-containing protein</fullName>
    </recommendedName>
</protein>
<dbReference type="InterPro" id="IPR001878">
    <property type="entry name" value="Znf_CCHC"/>
</dbReference>
<dbReference type="Proteomes" id="UP000824120">
    <property type="component" value="Chromosome 12"/>
</dbReference>
<dbReference type="Gene3D" id="4.10.60.10">
    <property type="entry name" value="Zinc finger, CCHC-type"/>
    <property type="match status" value="1"/>
</dbReference>
<sequence>MKLRPDFEPIRANILNKETLLDIDVVFGELICEETCINTLASMDSSYTIDAAMYTSKGTYKSYNQRSFQKSRPECFECKEYGHIVSHCKKRNICNYCKKPDHIILECNRRLNTRQTKNKAYQTSEAYVSQAKITTSSLDPKALQKMIQDSVAVALPGAISSSLTVAYSDAFPTDNSGNSTLSHNSLNTSFTNSSDNNDYSDGESVPSDQINSSIPSLRHSERKTSAPDRYGYSPGVKNPRKLQL</sequence>
<name>A0A9J5W7I9_SOLCO</name>
<dbReference type="AlphaFoldDB" id="A0A9J5W7I9"/>
<dbReference type="GO" id="GO:0003676">
    <property type="term" value="F:nucleic acid binding"/>
    <property type="evidence" value="ECO:0007669"/>
    <property type="project" value="InterPro"/>
</dbReference>
<evidence type="ECO:0000313" key="4">
    <source>
        <dbReference type="Proteomes" id="UP000824120"/>
    </source>
</evidence>
<proteinExistence type="predicted"/>
<feature type="compositionally biased region" description="Low complexity" evidence="1">
    <location>
        <begin position="187"/>
        <end position="204"/>
    </location>
</feature>
<dbReference type="OrthoDB" id="1706811at2759"/>
<feature type="compositionally biased region" description="Polar residues" evidence="1">
    <location>
        <begin position="206"/>
        <end position="215"/>
    </location>
</feature>
<accession>A0A9J5W7I9</accession>
<reference evidence="3 4" key="1">
    <citation type="submission" date="2020-09" db="EMBL/GenBank/DDBJ databases">
        <title>De no assembly of potato wild relative species, Solanum commersonii.</title>
        <authorList>
            <person name="Cho K."/>
        </authorList>
    </citation>
    <scope>NUCLEOTIDE SEQUENCE [LARGE SCALE GENOMIC DNA]</scope>
    <source>
        <strain evidence="3">LZ3.2</strain>
        <tissue evidence="3">Leaf</tissue>
    </source>
</reference>
<evidence type="ECO:0000256" key="1">
    <source>
        <dbReference type="SAM" id="MobiDB-lite"/>
    </source>
</evidence>
<feature type="domain" description="CCHC-type" evidence="2">
    <location>
        <begin position="74"/>
        <end position="90"/>
    </location>
</feature>
<dbReference type="SMART" id="SM00343">
    <property type="entry name" value="ZnF_C2HC"/>
    <property type="match status" value="2"/>
</dbReference>
<gene>
    <name evidence="3" type="ORF">H5410_060756</name>
</gene>
<dbReference type="GO" id="GO:0008270">
    <property type="term" value="F:zinc ion binding"/>
    <property type="evidence" value="ECO:0007669"/>
    <property type="project" value="InterPro"/>
</dbReference>
<dbReference type="PANTHER" id="PTHR34222:SF83">
    <property type="entry name" value="CCHC-TYPE DOMAIN-CONTAINING PROTEIN"/>
    <property type="match status" value="1"/>
</dbReference>
<dbReference type="SUPFAM" id="SSF57756">
    <property type="entry name" value="Retrovirus zinc finger-like domains"/>
    <property type="match status" value="1"/>
</dbReference>